<dbReference type="PANTHER" id="PTHR11601">
    <property type="entry name" value="CYSTEINE DESULFURYLASE FAMILY MEMBER"/>
    <property type="match status" value="1"/>
</dbReference>
<keyword evidence="4" id="KW-0808">Transferase</keyword>
<dbReference type="InterPro" id="IPR015422">
    <property type="entry name" value="PyrdxlP-dep_Trfase_small"/>
</dbReference>
<keyword evidence="7" id="KW-0408">Iron</keyword>
<dbReference type="Gene3D" id="3.90.1150.10">
    <property type="entry name" value="Aspartate Aminotransferase, domain 1"/>
    <property type="match status" value="1"/>
</dbReference>
<evidence type="ECO:0000313" key="14">
    <source>
        <dbReference type="Proteomes" id="UP000234778"/>
    </source>
</evidence>
<name>A0A2I1KRJ7_9ACTO</name>
<dbReference type="GeneID" id="81708981"/>
<evidence type="ECO:0000256" key="6">
    <source>
        <dbReference type="ARBA" id="ARBA00022898"/>
    </source>
</evidence>
<feature type="compositionally biased region" description="Pro residues" evidence="11">
    <location>
        <begin position="1"/>
        <end position="12"/>
    </location>
</feature>
<evidence type="ECO:0000256" key="8">
    <source>
        <dbReference type="ARBA" id="ARBA00023014"/>
    </source>
</evidence>
<dbReference type="InterPro" id="IPR016454">
    <property type="entry name" value="Cysteine_dSase"/>
</dbReference>
<dbReference type="InterPro" id="IPR015421">
    <property type="entry name" value="PyrdxlP-dep_Trfase_major"/>
</dbReference>
<dbReference type="Pfam" id="PF00266">
    <property type="entry name" value="Aminotran_5"/>
    <property type="match status" value="1"/>
</dbReference>
<dbReference type="Gene3D" id="3.40.640.10">
    <property type="entry name" value="Type I PLP-dependent aspartate aminotransferase-like (Major domain)"/>
    <property type="match status" value="1"/>
</dbReference>
<reference evidence="13 14" key="1">
    <citation type="submission" date="2017-12" db="EMBL/GenBank/DDBJ databases">
        <title>Phylogenetic diversity of female urinary microbiome.</title>
        <authorList>
            <person name="Thomas-White K."/>
            <person name="Wolfe A.J."/>
        </authorList>
    </citation>
    <scope>NUCLEOTIDE SEQUENCE [LARGE SCALE GENOMIC DNA]</scope>
    <source>
        <strain evidence="13 14">UMB0319</strain>
    </source>
</reference>
<keyword evidence="8" id="KW-0411">Iron-sulfur</keyword>
<dbReference type="GO" id="GO:0051536">
    <property type="term" value="F:iron-sulfur cluster binding"/>
    <property type="evidence" value="ECO:0007669"/>
    <property type="project" value="UniProtKB-KW"/>
</dbReference>
<evidence type="ECO:0000313" key="13">
    <source>
        <dbReference type="EMBL" id="PKY98263.1"/>
    </source>
</evidence>
<protein>
    <recommendedName>
        <fullName evidence="3">cysteine desulfurase</fullName>
        <ecNumber evidence="3">2.8.1.7</ecNumber>
    </recommendedName>
</protein>
<dbReference type="InterPro" id="IPR000192">
    <property type="entry name" value="Aminotrans_V_dom"/>
</dbReference>
<dbReference type="GO" id="GO:0046872">
    <property type="term" value="F:metal ion binding"/>
    <property type="evidence" value="ECO:0007669"/>
    <property type="project" value="UniProtKB-KW"/>
</dbReference>
<sequence length="432" mass="43547">MSAHTAPPPASRPSPALGQAATTPRGDGRVYLDYAASAPVRPQVAEQVAQDLGSGLGGWASPSAQHASGRRASALLSQARARVAQALGAGPHEVLFTSGGSEADSLAVIGRVMAARAAGVERPQVVISGVEHPAVADSARVAQSLGAELTVLGVDAAGRVDPARAASALDPGRTALVSVMTANNETGVVQDVAGIVSAVRQASPGARRGGPEWVPVHTDAVAAVAHLPVDFNAWDLDALSLSGHKLGAPVGVGVLVLRREVALTPAAGGGRQERGIRSGTQDVVGARALALALELAVAEREREAARLEKLRAHLLAGATALPGVRATLPVQAPHLPGTAHLTCQGADSEALLMDLDLAGIDASAGSACHAGVTQPSAVMLAMGHDEATARSTLRATMGRATTAQDVDRLLAALPHALEVARRASALRRGSAG</sequence>
<dbReference type="Proteomes" id="UP000234778">
    <property type="component" value="Unassembled WGS sequence"/>
</dbReference>
<proteinExistence type="inferred from homology"/>
<comment type="cofactor">
    <cofactor evidence="1 10">
        <name>pyridoxal 5'-phosphate</name>
        <dbReference type="ChEBI" id="CHEBI:597326"/>
    </cofactor>
</comment>
<dbReference type="EMBL" id="PKHA01000009">
    <property type="protein sequence ID" value="PKY98263.1"/>
    <property type="molecule type" value="Genomic_DNA"/>
</dbReference>
<dbReference type="PIRSF" id="PIRSF005572">
    <property type="entry name" value="NifS"/>
    <property type="match status" value="1"/>
</dbReference>
<evidence type="ECO:0000256" key="1">
    <source>
        <dbReference type="ARBA" id="ARBA00001933"/>
    </source>
</evidence>
<dbReference type="AlphaFoldDB" id="A0A2I1KRJ7"/>
<feature type="domain" description="Aminotransferase class V" evidence="12">
    <location>
        <begin position="30"/>
        <end position="409"/>
    </location>
</feature>
<dbReference type="Gene3D" id="1.10.260.50">
    <property type="match status" value="1"/>
</dbReference>
<dbReference type="GO" id="GO:0031071">
    <property type="term" value="F:cysteine desulfurase activity"/>
    <property type="evidence" value="ECO:0007669"/>
    <property type="project" value="UniProtKB-EC"/>
</dbReference>
<evidence type="ECO:0000256" key="5">
    <source>
        <dbReference type="ARBA" id="ARBA00022723"/>
    </source>
</evidence>
<accession>A0A2I1KRJ7</accession>
<dbReference type="InterPro" id="IPR020578">
    <property type="entry name" value="Aminotrans_V_PyrdxlP_BS"/>
</dbReference>
<dbReference type="SUPFAM" id="SSF53383">
    <property type="entry name" value="PLP-dependent transferases"/>
    <property type="match status" value="1"/>
</dbReference>
<evidence type="ECO:0000256" key="3">
    <source>
        <dbReference type="ARBA" id="ARBA00012239"/>
    </source>
</evidence>
<comment type="similarity">
    <text evidence="2">Belongs to the class-V pyridoxal-phosphate-dependent aminotransferase family. NifS/IscS subfamily.</text>
</comment>
<evidence type="ECO:0000256" key="9">
    <source>
        <dbReference type="ARBA" id="ARBA00050776"/>
    </source>
</evidence>
<dbReference type="RefSeq" id="WP_006549241.1">
    <property type="nucleotide sequence ID" value="NZ_JAHAIH010000008.1"/>
</dbReference>
<feature type="region of interest" description="Disordered" evidence="11">
    <location>
        <begin position="1"/>
        <end position="25"/>
    </location>
</feature>
<organism evidence="13 14">
    <name type="scientific">Actinomyces urogenitalis</name>
    <dbReference type="NCBI Taxonomy" id="103621"/>
    <lineage>
        <taxon>Bacteria</taxon>
        <taxon>Bacillati</taxon>
        <taxon>Actinomycetota</taxon>
        <taxon>Actinomycetes</taxon>
        <taxon>Actinomycetales</taxon>
        <taxon>Actinomycetaceae</taxon>
        <taxon>Actinomyces</taxon>
    </lineage>
</organism>
<dbReference type="InterPro" id="IPR015424">
    <property type="entry name" value="PyrdxlP-dep_Trfase"/>
</dbReference>
<keyword evidence="5" id="KW-0479">Metal-binding</keyword>
<evidence type="ECO:0000256" key="10">
    <source>
        <dbReference type="RuleBase" id="RU004504"/>
    </source>
</evidence>
<evidence type="ECO:0000256" key="4">
    <source>
        <dbReference type="ARBA" id="ARBA00022679"/>
    </source>
</evidence>
<evidence type="ECO:0000256" key="7">
    <source>
        <dbReference type="ARBA" id="ARBA00023004"/>
    </source>
</evidence>
<keyword evidence="6" id="KW-0663">Pyridoxal phosphate</keyword>
<comment type="caution">
    <text evidence="13">The sequence shown here is derived from an EMBL/GenBank/DDBJ whole genome shotgun (WGS) entry which is preliminary data.</text>
</comment>
<evidence type="ECO:0000256" key="2">
    <source>
        <dbReference type="ARBA" id="ARBA00006490"/>
    </source>
</evidence>
<dbReference type="PROSITE" id="PS00595">
    <property type="entry name" value="AA_TRANSFER_CLASS_5"/>
    <property type="match status" value="1"/>
</dbReference>
<comment type="catalytic activity">
    <reaction evidence="9">
        <text>(sulfur carrier)-H + L-cysteine = (sulfur carrier)-SH + L-alanine</text>
        <dbReference type="Rhea" id="RHEA:43892"/>
        <dbReference type="Rhea" id="RHEA-COMP:14737"/>
        <dbReference type="Rhea" id="RHEA-COMP:14739"/>
        <dbReference type="ChEBI" id="CHEBI:29917"/>
        <dbReference type="ChEBI" id="CHEBI:35235"/>
        <dbReference type="ChEBI" id="CHEBI:57972"/>
        <dbReference type="ChEBI" id="CHEBI:64428"/>
        <dbReference type="EC" id="2.8.1.7"/>
    </reaction>
</comment>
<evidence type="ECO:0000259" key="12">
    <source>
        <dbReference type="Pfam" id="PF00266"/>
    </source>
</evidence>
<evidence type="ECO:0000256" key="11">
    <source>
        <dbReference type="SAM" id="MobiDB-lite"/>
    </source>
</evidence>
<dbReference type="PANTHER" id="PTHR11601:SF34">
    <property type="entry name" value="CYSTEINE DESULFURASE"/>
    <property type="match status" value="1"/>
</dbReference>
<gene>
    <name evidence="13" type="ORF">CYJ26_08545</name>
</gene>
<dbReference type="EC" id="2.8.1.7" evidence="3"/>